<evidence type="ECO:0000259" key="1">
    <source>
        <dbReference type="Pfam" id="PF13472"/>
    </source>
</evidence>
<dbReference type="EMBL" id="QPJY01000010">
    <property type="protein sequence ID" value="RCX26345.1"/>
    <property type="molecule type" value="Genomic_DNA"/>
</dbReference>
<proteinExistence type="predicted"/>
<dbReference type="CDD" id="cd01822">
    <property type="entry name" value="Lysophospholipase_L1_like"/>
    <property type="match status" value="1"/>
</dbReference>
<dbReference type="InterPro" id="IPR036514">
    <property type="entry name" value="SGNH_hydro_sf"/>
</dbReference>
<gene>
    <name evidence="2" type="ORF">DFQ59_11055</name>
</gene>
<dbReference type="RefSeq" id="WP_211314976.1">
    <property type="nucleotide sequence ID" value="NZ_QPJY01000010.1"/>
</dbReference>
<comment type="caution">
    <text evidence="2">The sequence shown here is derived from an EMBL/GenBank/DDBJ whole genome shotgun (WGS) entry which is preliminary data.</text>
</comment>
<organism evidence="2 3">
    <name type="scientific">Thioalbus denitrificans</name>
    <dbReference type="NCBI Taxonomy" id="547122"/>
    <lineage>
        <taxon>Bacteria</taxon>
        <taxon>Pseudomonadati</taxon>
        <taxon>Pseudomonadota</taxon>
        <taxon>Gammaproteobacteria</taxon>
        <taxon>Chromatiales</taxon>
        <taxon>Ectothiorhodospiraceae</taxon>
        <taxon>Thioalbus</taxon>
    </lineage>
</organism>
<dbReference type="PROSITE" id="PS01098">
    <property type="entry name" value="LIPASE_GDSL_SER"/>
    <property type="match status" value="1"/>
</dbReference>
<dbReference type="GO" id="GO:0004622">
    <property type="term" value="F:phosphatidylcholine lysophospholipase activity"/>
    <property type="evidence" value="ECO:0007669"/>
    <property type="project" value="TreeGrafter"/>
</dbReference>
<reference evidence="2 3" key="1">
    <citation type="submission" date="2018-07" db="EMBL/GenBank/DDBJ databases">
        <title>Genomic Encyclopedia of Type Strains, Phase IV (KMG-IV): sequencing the most valuable type-strain genomes for metagenomic binning, comparative biology and taxonomic classification.</title>
        <authorList>
            <person name="Goeker M."/>
        </authorList>
    </citation>
    <scope>NUCLEOTIDE SEQUENCE [LARGE SCALE GENOMIC DNA]</scope>
    <source>
        <strain evidence="2 3">DSM 26407</strain>
    </source>
</reference>
<dbReference type="InterPro" id="IPR013830">
    <property type="entry name" value="SGNH_hydro"/>
</dbReference>
<evidence type="ECO:0000313" key="2">
    <source>
        <dbReference type="EMBL" id="RCX26345.1"/>
    </source>
</evidence>
<dbReference type="InterPro" id="IPR008265">
    <property type="entry name" value="Lipase_GDSL_AS"/>
</dbReference>
<dbReference type="PANTHER" id="PTHR30383:SF24">
    <property type="entry name" value="THIOESTERASE 1_PROTEASE 1_LYSOPHOSPHOLIPASE L1"/>
    <property type="match status" value="1"/>
</dbReference>
<dbReference type="InterPro" id="IPR051532">
    <property type="entry name" value="Ester_Hydrolysis_Enzymes"/>
</dbReference>
<name>A0A369BZH9_9GAMM</name>
<dbReference type="PANTHER" id="PTHR30383">
    <property type="entry name" value="THIOESTERASE 1/PROTEASE 1/LYSOPHOSPHOLIPASE L1"/>
    <property type="match status" value="1"/>
</dbReference>
<dbReference type="Pfam" id="PF13472">
    <property type="entry name" value="Lipase_GDSL_2"/>
    <property type="match status" value="1"/>
</dbReference>
<accession>A0A369BZH9</accession>
<feature type="domain" description="SGNH hydrolase-type esterase" evidence="1">
    <location>
        <begin position="33"/>
        <end position="192"/>
    </location>
</feature>
<sequence>MPRLRHGPAILLLILGVWGLPAVAAPAAPVLLVLGDSLSAGYGIDPARGWVARLEQRLNGDGRPWRVVNASISGDTTRGGRARLPELLERWRPALVVIELGGNDGLRGISLEEMRANLEAMVDLALEREARVLLVGVRLPPNYGPLYIDAFAAVFREVARTRGVPLVPRFLDGVGGDDGLMQEDGIHPTAEAQPRLLENVWPALAPLL</sequence>
<evidence type="ECO:0000313" key="3">
    <source>
        <dbReference type="Proteomes" id="UP000252707"/>
    </source>
</evidence>
<protein>
    <submittedName>
        <fullName evidence="2">Acyl-CoA thioesterase-1</fullName>
    </submittedName>
</protein>
<dbReference type="Proteomes" id="UP000252707">
    <property type="component" value="Unassembled WGS sequence"/>
</dbReference>
<keyword evidence="3" id="KW-1185">Reference proteome</keyword>
<dbReference type="Gene3D" id="3.40.50.1110">
    <property type="entry name" value="SGNH hydrolase"/>
    <property type="match status" value="1"/>
</dbReference>
<dbReference type="AlphaFoldDB" id="A0A369BZH9"/>
<dbReference type="GO" id="GO:0006629">
    <property type="term" value="P:lipid metabolic process"/>
    <property type="evidence" value="ECO:0007669"/>
    <property type="project" value="InterPro"/>
</dbReference>
<dbReference type="SUPFAM" id="SSF52266">
    <property type="entry name" value="SGNH hydrolase"/>
    <property type="match status" value="1"/>
</dbReference>